<keyword evidence="2" id="KW-1185">Reference proteome</keyword>
<evidence type="ECO:0000313" key="1">
    <source>
        <dbReference type="EMBL" id="CUH81312.1"/>
    </source>
</evidence>
<sequence>MQHHTTSSAAPLGSLRRGYLVKDETGAARPFPGLRLMKRRAFTFCGHRLPSLFRNAMMSPSWLRKAEALSSFQKYPTGVRGCETPGVPFANGGTV</sequence>
<dbReference type="EMBL" id="CYSD01000042">
    <property type="protein sequence ID" value="CUH81312.1"/>
    <property type="molecule type" value="Genomic_DNA"/>
</dbReference>
<dbReference type="Proteomes" id="UP000052022">
    <property type="component" value="Unassembled WGS sequence"/>
</dbReference>
<reference evidence="1 2" key="1">
    <citation type="submission" date="2015-09" db="EMBL/GenBank/DDBJ databases">
        <authorList>
            <consortium name="Swine Surveillance"/>
        </authorList>
    </citation>
    <scope>NUCLEOTIDE SEQUENCE [LARGE SCALE GENOMIC DNA]</scope>
    <source>
        <strain evidence="1 2">CECT 7557</strain>
    </source>
</reference>
<gene>
    <name evidence="1" type="ORF">TRM7557_03350</name>
</gene>
<name>A0A0P1H0P4_9RHOB</name>
<dbReference type="AlphaFoldDB" id="A0A0P1H0P4"/>
<proteinExistence type="predicted"/>
<evidence type="ECO:0000313" key="2">
    <source>
        <dbReference type="Proteomes" id="UP000052022"/>
    </source>
</evidence>
<accession>A0A0P1H0P4</accession>
<dbReference type="STRING" id="928856.SAMN04488049_102186"/>
<protein>
    <submittedName>
        <fullName evidence="1">Uncharacterized protein</fullName>
    </submittedName>
</protein>
<organism evidence="1 2">
    <name type="scientific">Tritonibacter multivorans</name>
    <dbReference type="NCBI Taxonomy" id="928856"/>
    <lineage>
        <taxon>Bacteria</taxon>
        <taxon>Pseudomonadati</taxon>
        <taxon>Pseudomonadota</taxon>
        <taxon>Alphaproteobacteria</taxon>
        <taxon>Rhodobacterales</taxon>
        <taxon>Paracoccaceae</taxon>
        <taxon>Tritonibacter</taxon>
    </lineage>
</organism>